<gene>
    <name evidence="2" type="ORF">AJ80_07142</name>
</gene>
<sequence length="107" mass="10993">MRLASLVIFTIALLGGNASAFRLRNGCHWWILVVVCKGPQNQGTPANNQNPPPASCPANCQPGISQSELAAGNSNCPGQPSYFDSGANFACCGPLYNSGAPGAQPSC</sequence>
<comment type="caution">
    <text evidence="2">The sequence shown here is derived from an EMBL/GenBank/DDBJ whole genome shotgun (WGS) entry which is preliminary data.</text>
</comment>
<accession>A0A2B7XRU5</accession>
<feature type="signal peptide" evidence="1">
    <location>
        <begin position="1"/>
        <end position="20"/>
    </location>
</feature>
<feature type="chain" id="PRO_5012902838" evidence="1">
    <location>
        <begin position="21"/>
        <end position="107"/>
    </location>
</feature>
<dbReference type="AlphaFoldDB" id="A0A2B7XRU5"/>
<name>A0A2B7XRU5_POLH7</name>
<protein>
    <submittedName>
        <fullName evidence="2">Uncharacterized protein</fullName>
    </submittedName>
</protein>
<organism evidence="2 3">
    <name type="scientific">Polytolypa hystricis (strain UAMH7299)</name>
    <dbReference type="NCBI Taxonomy" id="1447883"/>
    <lineage>
        <taxon>Eukaryota</taxon>
        <taxon>Fungi</taxon>
        <taxon>Dikarya</taxon>
        <taxon>Ascomycota</taxon>
        <taxon>Pezizomycotina</taxon>
        <taxon>Eurotiomycetes</taxon>
        <taxon>Eurotiomycetidae</taxon>
        <taxon>Onygenales</taxon>
        <taxon>Onygenales incertae sedis</taxon>
        <taxon>Polytolypa</taxon>
    </lineage>
</organism>
<evidence type="ECO:0000256" key="1">
    <source>
        <dbReference type="SAM" id="SignalP"/>
    </source>
</evidence>
<dbReference type="EMBL" id="PDNA01000133">
    <property type="protein sequence ID" value="PGH11352.1"/>
    <property type="molecule type" value="Genomic_DNA"/>
</dbReference>
<evidence type="ECO:0000313" key="2">
    <source>
        <dbReference type="EMBL" id="PGH11352.1"/>
    </source>
</evidence>
<keyword evidence="1" id="KW-0732">Signal</keyword>
<dbReference type="OrthoDB" id="10609893at2759"/>
<evidence type="ECO:0000313" key="3">
    <source>
        <dbReference type="Proteomes" id="UP000224634"/>
    </source>
</evidence>
<dbReference type="Proteomes" id="UP000224634">
    <property type="component" value="Unassembled WGS sequence"/>
</dbReference>
<reference evidence="2 3" key="1">
    <citation type="submission" date="2017-10" db="EMBL/GenBank/DDBJ databases">
        <title>Comparative genomics in systemic dimorphic fungi from Ajellomycetaceae.</title>
        <authorList>
            <person name="Munoz J.F."/>
            <person name="Mcewen J.G."/>
            <person name="Clay O.K."/>
            <person name="Cuomo C.A."/>
        </authorList>
    </citation>
    <scope>NUCLEOTIDE SEQUENCE [LARGE SCALE GENOMIC DNA]</scope>
    <source>
        <strain evidence="2 3">UAMH7299</strain>
    </source>
</reference>
<keyword evidence="3" id="KW-1185">Reference proteome</keyword>
<proteinExistence type="predicted"/>